<protein>
    <recommendedName>
        <fullName evidence="1">Peptidase S1 domain-containing protein</fullName>
    </recommendedName>
</protein>
<accession>A0AAE1K8Z2</accession>
<dbReference type="SMART" id="SM00020">
    <property type="entry name" value="Tryp_SPc"/>
    <property type="match status" value="1"/>
</dbReference>
<feature type="domain" description="Peptidase S1" evidence="1">
    <location>
        <begin position="295"/>
        <end position="509"/>
    </location>
</feature>
<dbReference type="AlphaFoldDB" id="A0AAE1K8Z2"/>
<gene>
    <name evidence="2" type="ORF">Pcinc_027319</name>
</gene>
<dbReference type="SUPFAM" id="SSF50494">
    <property type="entry name" value="Trypsin-like serine proteases"/>
    <property type="match status" value="1"/>
</dbReference>
<organism evidence="2 3">
    <name type="scientific">Petrolisthes cinctipes</name>
    <name type="common">Flat porcelain crab</name>
    <dbReference type="NCBI Taxonomy" id="88211"/>
    <lineage>
        <taxon>Eukaryota</taxon>
        <taxon>Metazoa</taxon>
        <taxon>Ecdysozoa</taxon>
        <taxon>Arthropoda</taxon>
        <taxon>Crustacea</taxon>
        <taxon>Multicrustacea</taxon>
        <taxon>Malacostraca</taxon>
        <taxon>Eumalacostraca</taxon>
        <taxon>Eucarida</taxon>
        <taxon>Decapoda</taxon>
        <taxon>Pleocyemata</taxon>
        <taxon>Anomura</taxon>
        <taxon>Galatheoidea</taxon>
        <taxon>Porcellanidae</taxon>
        <taxon>Petrolisthes</taxon>
    </lineage>
</organism>
<dbReference type="Gene3D" id="2.40.10.10">
    <property type="entry name" value="Trypsin-like serine proteases"/>
    <property type="match status" value="1"/>
</dbReference>
<keyword evidence="3" id="KW-1185">Reference proteome</keyword>
<evidence type="ECO:0000259" key="1">
    <source>
        <dbReference type="PROSITE" id="PS50240"/>
    </source>
</evidence>
<evidence type="ECO:0000313" key="2">
    <source>
        <dbReference type="EMBL" id="KAK3867202.1"/>
    </source>
</evidence>
<reference evidence="2" key="1">
    <citation type="submission" date="2023-10" db="EMBL/GenBank/DDBJ databases">
        <title>Genome assemblies of two species of porcelain crab, Petrolisthes cinctipes and Petrolisthes manimaculis (Anomura: Porcellanidae).</title>
        <authorList>
            <person name="Angst P."/>
        </authorList>
    </citation>
    <scope>NUCLEOTIDE SEQUENCE</scope>
    <source>
        <strain evidence="2">PB745_01</strain>
        <tissue evidence="2">Gill</tissue>
    </source>
</reference>
<name>A0AAE1K8Z2_PETCI</name>
<dbReference type="GO" id="GO:0006508">
    <property type="term" value="P:proteolysis"/>
    <property type="evidence" value="ECO:0007669"/>
    <property type="project" value="InterPro"/>
</dbReference>
<dbReference type="PANTHER" id="PTHR24260">
    <property type="match status" value="1"/>
</dbReference>
<sequence length="528" mass="60770">MVQLDHTAVYAKDPYSMTDESDGVGIPFGIQHWPRVYTGFDNGFFRLKPEEESSGYSNYPSYKASGQVVTRSAFCQNTWDGTVHLVDESTKFSLTPRLGDLSRTQQCLWVFRALRPNMLIRFHCNKINIGPPSTSENKDICRVGRKGLNHFRFTDPRLSEVMCQDVTWAEYVTRAGFLNITLKVYGGVNVRPSLDCHVTGRGPCNCGIENTETFQPVLHRIPEFRYARYTFSGKREAQDVSLRFTPFSEYVEESKITPAVYEHHNNNNDQEDNEHGARVKRNTMKYRDSRGTYRFPWTALVMKDGYLCTATILSEYWLITTGTCAMQVPHGIKFRVKTNNNKYYRGYQGIPHEEFDLEKFNENLGMIQMAEKIKFFDYTVLPICPQETHYDRAGYKAYVTSFPYGRDVFSQSVTRGEIIWGAQCSSKYQRKGDIITPNQECFEVESEVINCGRDDGSPVMKYDPKTNRTHIIGVLIRDDKHCERNKDVLGKHVFTHLGRHQFWVNKHLKVLGGFTCGVSRPAPRPRAL</sequence>
<dbReference type="InterPro" id="IPR051333">
    <property type="entry name" value="CLIP_Serine_Protease"/>
</dbReference>
<dbReference type="EMBL" id="JAWQEG010003258">
    <property type="protein sequence ID" value="KAK3867202.1"/>
    <property type="molecule type" value="Genomic_DNA"/>
</dbReference>
<dbReference type="GO" id="GO:0004252">
    <property type="term" value="F:serine-type endopeptidase activity"/>
    <property type="evidence" value="ECO:0007669"/>
    <property type="project" value="InterPro"/>
</dbReference>
<evidence type="ECO:0000313" key="3">
    <source>
        <dbReference type="Proteomes" id="UP001286313"/>
    </source>
</evidence>
<dbReference type="Proteomes" id="UP001286313">
    <property type="component" value="Unassembled WGS sequence"/>
</dbReference>
<proteinExistence type="predicted"/>
<comment type="caution">
    <text evidence="2">The sequence shown here is derived from an EMBL/GenBank/DDBJ whole genome shotgun (WGS) entry which is preliminary data.</text>
</comment>
<dbReference type="PANTHER" id="PTHR24260:SF145">
    <property type="entry name" value="FI17609P1-RELATED"/>
    <property type="match status" value="1"/>
</dbReference>
<dbReference type="InterPro" id="IPR043504">
    <property type="entry name" value="Peptidase_S1_PA_chymotrypsin"/>
</dbReference>
<dbReference type="InterPro" id="IPR009003">
    <property type="entry name" value="Peptidase_S1_PA"/>
</dbReference>
<dbReference type="PROSITE" id="PS50240">
    <property type="entry name" value="TRYPSIN_DOM"/>
    <property type="match status" value="1"/>
</dbReference>
<dbReference type="InterPro" id="IPR001254">
    <property type="entry name" value="Trypsin_dom"/>
</dbReference>
<dbReference type="Pfam" id="PF00089">
    <property type="entry name" value="Trypsin"/>
    <property type="match status" value="1"/>
</dbReference>